<comment type="caution">
    <text evidence="1">The sequence shown here is derived from an EMBL/GenBank/DDBJ whole genome shotgun (WGS) entry which is preliminary data.</text>
</comment>
<proteinExistence type="predicted"/>
<organism evidence="1 2">
    <name type="scientific">Dendryphion nanum</name>
    <dbReference type="NCBI Taxonomy" id="256645"/>
    <lineage>
        <taxon>Eukaryota</taxon>
        <taxon>Fungi</taxon>
        <taxon>Dikarya</taxon>
        <taxon>Ascomycota</taxon>
        <taxon>Pezizomycotina</taxon>
        <taxon>Dothideomycetes</taxon>
        <taxon>Pleosporomycetidae</taxon>
        <taxon>Pleosporales</taxon>
        <taxon>Torulaceae</taxon>
        <taxon>Dendryphion</taxon>
    </lineage>
</organism>
<accession>A0A9P9E0B2</accession>
<gene>
    <name evidence="1" type="ORF">B0J11DRAFT_525573</name>
</gene>
<protein>
    <submittedName>
        <fullName evidence="1">Uncharacterized protein</fullName>
    </submittedName>
</protein>
<name>A0A9P9E0B2_9PLEO</name>
<keyword evidence="2" id="KW-1185">Reference proteome</keyword>
<evidence type="ECO:0000313" key="2">
    <source>
        <dbReference type="Proteomes" id="UP000700596"/>
    </source>
</evidence>
<dbReference type="EMBL" id="JAGMWT010000005">
    <property type="protein sequence ID" value="KAH7128713.1"/>
    <property type="molecule type" value="Genomic_DNA"/>
</dbReference>
<sequence length="79" mass="8970">MKKEALRELIFPYVWWPLLAVGTHLSDFLAMKCCERFSRKVGPGFVCGVGWLGGNYSLSAGVFPDWYWCGLQVRGRIPT</sequence>
<dbReference type="Proteomes" id="UP000700596">
    <property type="component" value="Unassembled WGS sequence"/>
</dbReference>
<evidence type="ECO:0000313" key="1">
    <source>
        <dbReference type="EMBL" id="KAH7128713.1"/>
    </source>
</evidence>
<reference evidence="1" key="1">
    <citation type="journal article" date="2021" name="Nat. Commun.">
        <title>Genetic determinants of endophytism in the Arabidopsis root mycobiome.</title>
        <authorList>
            <person name="Mesny F."/>
            <person name="Miyauchi S."/>
            <person name="Thiergart T."/>
            <person name="Pickel B."/>
            <person name="Atanasova L."/>
            <person name="Karlsson M."/>
            <person name="Huettel B."/>
            <person name="Barry K.W."/>
            <person name="Haridas S."/>
            <person name="Chen C."/>
            <person name="Bauer D."/>
            <person name="Andreopoulos W."/>
            <person name="Pangilinan J."/>
            <person name="LaButti K."/>
            <person name="Riley R."/>
            <person name="Lipzen A."/>
            <person name="Clum A."/>
            <person name="Drula E."/>
            <person name="Henrissat B."/>
            <person name="Kohler A."/>
            <person name="Grigoriev I.V."/>
            <person name="Martin F.M."/>
            <person name="Hacquard S."/>
        </authorList>
    </citation>
    <scope>NUCLEOTIDE SEQUENCE</scope>
    <source>
        <strain evidence="1">MPI-CAGE-CH-0243</strain>
    </source>
</reference>
<dbReference type="AlphaFoldDB" id="A0A9P9E0B2"/>